<dbReference type="AlphaFoldDB" id="A0A512NKW5"/>
<comment type="subcellular location">
    <subcellularLocation>
        <location evidence="1">Cell inner membrane</location>
        <topology evidence="1">Peripheral membrane protein</topology>
    </subcellularLocation>
</comment>
<keyword evidence="5 7" id="KW-0067">ATP-binding</keyword>
<dbReference type="RefSeq" id="WP_147154968.1">
    <property type="nucleotide sequence ID" value="NZ_BKAJ01000134.1"/>
</dbReference>
<reference evidence="7 8" key="1">
    <citation type="submission" date="2019-07" db="EMBL/GenBank/DDBJ databases">
        <title>Whole genome shotgun sequence of Reyranella soli NBRC 108950.</title>
        <authorList>
            <person name="Hosoyama A."/>
            <person name="Uohara A."/>
            <person name="Ohji S."/>
            <person name="Ichikawa N."/>
        </authorList>
    </citation>
    <scope>NUCLEOTIDE SEQUENCE [LARGE SCALE GENOMIC DNA]</scope>
    <source>
        <strain evidence="7 8">NBRC 108950</strain>
    </source>
</reference>
<evidence type="ECO:0000313" key="8">
    <source>
        <dbReference type="Proteomes" id="UP000321058"/>
    </source>
</evidence>
<keyword evidence="8" id="KW-1185">Reference proteome</keyword>
<evidence type="ECO:0000256" key="4">
    <source>
        <dbReference type="ARBA" id="ARBA00022741"/>
    </source>
</evidence>
<dbReference type="SUPFAM" id="SSF52540">
    <property type="entry name" value="P-loop containing nucleoside triphosphate hydrolases"/>
    <property type="match status" value="1"/>
</dbReference>
<dbReference type="PANTHER" id="PTHR43776">
    <property type="entry name" value="TRANSPORT ATP-BINDING PROTEIN"/>
    <property type="match status" value="1"/>
</dbReference>
<keyword evidence="3" id="KW-0813">Transport</keyword>
<comment type="caution">
    <text evidence="7">The sequence shown here is derived from an EMBL/GenBank/DDBJ whole genome shotgun (WGS) entry which is preliminary data.</text>
</comment>
<evidence type="ECO:0000313" key="7">
    <source>
        <dbReference type="EMBL" id="GEP59593.1"/>
    </source>
</evidence>
<sequence length="332" mass="36114">MSDAAFLQAASVTKAFKVRRKGDGLGMTTTALRAVDDVSLDIAEGEVFAIVGESGSGKTTLANLLARVTVPTDGRIVLDGEEISRPSGVDLRSLRRQIQIVFQDPGASLNPRQTVGEIVALPLKLSGMRGRRDRDERIRDLLEAVHLPADFANRYPVSLSGGQKQRVNIARALALEPRVLVLDEPTSALDVSVQARILALLMALKKERALTYVIVTHNFGVVRAIAERVAVMYFGKIVEVGTVDQLMAAPLHPYTQTLLSAIPVVRESERALIPQVEPRDGELPSFIDPPRHCSFYSRCPARQPQCLERAHPALVALPEGRKVSCHVTAPAT</sequence>
<dbReference type="GO" id="GO:0005886">
    <property type="term" value="C:plasma membrane"/>
    <property type="evidence" value="ECO:0007669"/>
    <property type="project" value="UniProtKB-SubCell"/>
</dbReference>
<dbReference type="SMART" id="SM00382">
    <property type="entry name" value="AAA"/>
    <property type="match status" value="1"/>
</dbReference>
<dbReference type="Gene3D" id="3.40.50.300">
    <property type="entry name" value="P-loop containing nucleotide triphosphate hydrolases"/>
    <property type="match status" value="1"/>
</dbReference>
<evidence type="ECO:0000256" key="3">
    <source>
        <dbReference type="ARBA" id="ARBA00022448"/>
    </source>
</evidence>
<dbReference type="Proteomes" id="UP000321058">
    <property type="component" value="Unassembled WGS sequence"/>
</dbReference>
<dbReference type="Pfam" id="PF00005">
    <property type="entry name" value="ABC_tran"/>
    <property type="match status" value="1"/>
</dbReference>
<dbReference type="Pfam" id="PF08352">
    <property type="entry name" value="oligo_HPY"/>
    <property type="match status" value="1"/>
</dbReference>
<comment type="similarity">
    <text evidence="2">Belongs to the ABC transporter superfamily.</text>
</comment>
<feature type="domain" description="ABC transporter" evidence="6">
    <location>
        <begin position="7"/>
        <end position="259"/>
    </location>
</feature>
<dbReference type="PROSITE" id="PS00211">
    <property type="entry name" value="ABC_TRANSPORTER_1"/>
    <property type="match status" value="1"/>
</dbReference>
<evidence type="ECO:0000256" key="5">
    <source>
        <dbReference type="ARBA" id="ARBA00022840"/>
    </source>
</evidence>
<dbReference type="EMBL" id="BKAJ01000134">
    <property type="protein sequence ID" value="GEP59593.1"/>
    <property type="molecule type" value="Genomic_DNA"/>
</dbReference>
<dbReference type="InterPro" id="IPR003593">
    <property type="entry name" value="AAA+_ATPase"/>
</dbReference>
<accession>A0A512NKW5</accession>
<dbReference type="InterPro" id="IPR003439">
    <property type="entry name" value="ABC_transporter-like_ATP-bd"/>
</dbReference>
<dbReference type="GO" id="GO:0016887">
    <property type="term" value="F:ATP hydrolysis activity"/>
    <property type="evidence" value="ECO:0007669"/>
    <property type="project" value="InterPro"/>
</dbReference>
<dbReference type="InterPro" id="IPR027417">
    <property type="entry name" value="P-loop_NTPase"/>
</dbReference>
<dbReference type="FunFam" id="3.40.50.300:FF:000016">
    <property type="entry name" value="Oligopeptide ABC transporter ATP-binding component"/>
    <property type="match status" value="1"/>
</dbReference>
<dbReference type="PROSITE" id="PS50893">
    <property type="entry name" value="ABC_TRANSPORTER_2"/>
    <property type="match status" value="1"/>
</dbReference>
<dbReference type="GO" id="GO:0015833">
    <property type="term" value="P:peptide transport"/>
    <property type="evidence" value="ECO:0007669"/>
    <property type="project" value="InterPro"/>
</dbReference>
<dbReference type="PANTHER" id="PTHR43776:SF7">
    <property type="entry name" value="D,D-DIPEPTIDE TRANSPORT ATP-BINDING PROTEIN DDPF-RELATED"/>
    <property type="match status" value="1"/>
</dbReference>
<dbReference type="InterPro" id="IPR017871">
    <property type="entry name" value="ABC_transporter-like_CS"/>
</dbReference>
<dbReference type="NCBIfam" id="TIGR01727">
    <property type="entry name" value="oligo_HPY"/>
    <property type="match status" value="1"/>
</dbReference>
<keyword evidence="4" id="KW-0547">Nucleotide-binding</keyword>
<dbReference type="InterPro" id="IPR050319">
    <property type="entry name" value="ABC_transp_ATP-bind"/>
</dbReference>
<evidence type="ECO:0000259" key="6">
    <source>
        <dbReference type="PROSITE" id="PS50893"/>
    </source>
</evidence>
<name>A0A512NKW5_9HYPH</name>
<proteinExistence type="inferred from homology"/>
<dbReference type="CDD" id="cd03257">
    <property type="entry name" value="ABC_NikE_OppD_transporters"/>
    <property type="match status" value="1"/>
</dbReference>
<dbReference type="OrthoDB" id="9815712at2"/>
<dbReference type="GO" id="GO:0055085">
    <property type="term" value="P:transmembrane transport"/>
    <property type="evidence" value="ECO:0007669"/>
    <property type="project" value="UniProtKB-ARBA"/>
</dbReference>
<gene>
    <name evidence="7" type="ORF">RSO01_67590</name>
</gene>
<evidence type="ECO:0000256" key="2">
    <source>
        <dbReference type="ARBA" id="ARBA00005417"/>
    </source>
</evidence>
<organism evidence="7 8">
    <name type="scientific">Reyranella soli</name>
    <dbReference type="NCBI Taxonomy" id="1230389"/>
    <lineage>
        <taxon>Bacteria</taxon>
        <taxon>Pseudomonadati</taxon>
        <taxon>Pseudomonadota</taxon>
        <taxon>Alphaproteobacteria</taxon>
        <taxon>Hyphomicrobiales</taxon>
        <taxon>Reyranellaceae</taxon>
        <taxon>Reyranella</taxon>
    </lineage>
</organism>
<evidence type="ECO:0000256" key="1">
    <source>
        <dbReference type="ARBA" id="ARBA00004417"/>
    </source>
</evidence>
<dbReference type="InterPro" id="IPR013563">
    <property type="entry name" value="Oligopep_ABC_C"/>
</dbReference>
<protein>
    <submittedName>
        <fullName evidence="7">ABC transporter ATP-binding protein</fullName>
    </submittedName>
</protein>
<dbReference type="GO" id="GO:0005524">
    <property type="term" value="F:ATP binding"/>
    <property type="evidence" value="ECO:0007669"/>
    <property type="project" value="UniProtKB-KW"/>
</dbReference>